<evidence type="ECO:0000259" key="4">
    <source>
        <dbReference type="PROSITE" id="PS50081"/>
    </source>
</evidence>
<dbReference type="InterPro" id="IPR046349">
    <property type="entry name" value="C1-like_sf"/>
</dbReference>
<evidence type="ECO:0000256" key="1">
    <source>
        <dbReference type="ARBA" id="ARBA00022723"/>
    </source>
</evidence>
<feature type="region of interest" description="Disordered" evidence="3">
    <location>
        <begin position="143"/>
        <end position="166"/>
    </location>
</feature>
<dbReference type="Gene3D" id="3.30.450.200">
    <property type="match status" value="1"/>
</dbReference>
<accession>A0A1S8B7E3</accession>
<feature type="region of interest" description="Disordered" evidence="3">
    <location>
        <begin position="37"/>
        <end position="104"/>
    </location>
</feature>
<dbReference type="EMBL" id="MSZU01000111">
    <property type="protein sequence ID" value="OMP83278.1"/>
    <property type="molecule type" value="Genomic_DNA"/>
</dbReference>
<dbReference type="InterPro" id="IPR043153">
    <property type="entry name" value="DENN_C"/>
</dbReference>
<evidence type="ECO:0000313" key="7">
    <source>
        <dbReference type="Proteomes" id="UP000190776"/>
    </source>
</evidence>
<evidence type="ECO:0000259" key="5">
    <source>
        <dbReference type="PROSITE" id="PS50211"/>
    </source>
</evidence>
<feature type="compositionally biased region" description="Polar residues" evidence="3">
    <location>
        <begin position="843"/>
        <end position="853"/>
    </location>
</feature>
<dbReference type="Gene3D" id="3.40.50.11500">
    <property type="match status" value="1"/>
</dbReference>
<dbReference type="Pfam" id="PF03456">
    <property type="entry name" value="uDENN"/>
    <property type="match status" value="1"/>
</dbReference>
<dbReference type="PROSITE" id="PS50081">
    <property type="entry name" value="ZF_DAG_PE_2"/>
    <property type="match status" value="1"/>
</dbReference>
<dbReference type="Pfam" id="PF03455">
    <property type="entry name" value="dDENN"/>
    <property type="match status" value="1"/>
</dbReference>
<dbReference type="Pfam" id="PF02141">
    <property type="entry name" value="DENN"/>
    <property type="match status" value="1"/>
</dbReference>
<dbReference type="SUPFAM" id="SSF57889">
    <property type="entry name" value="Cysteine-rich domain"/>
    <property type="match status" value="1"/>
</dbReference>
<evidence type="ECO:0000256" key="2">
    <source>
        <dbReference type="ARBA" id="ARBA00022833"/>
    </source>
</evidence>
<sequence>MAPAPPTADPANLPLADYFFISGIESSQVYDAQRVNGAAVAPAESTIEEDAALEVEEDVAPTPPRPTSSDGASLSKRETRQSISSVIGPDFGPGPTASNRSSATIKGFPQIGGSGLSDFDFDQALRKFAAERETFLEEIQFSAGTLKQEDRPRPRPKTQRIVNEDASSLGAGIGSIRRRISTIGRSQRNSSMMRNCKFAPRAPYVDCAPLLTPVAASVRTSRRMSGYNSVIPAPRPFLHEPNMHPLKRRYEPVLLDRYPPKAMVDELKRRNPFPDYVPMFAFPNDVNVVSSDERPRSTWHGFAMTNGDGSKLHGICLTVWVPLNPVAAEELERQCEEWRKANMTPEERELAGSLGERLAAERAKLSRLLAQLPSVPSGSDEREQLEDDISAVEEKIGLMNDLLRPVRHGAASKIDGLTDGETGLWIPRAYGVLGREGGMTSFWKEWLRAVVVPMYQGSLLRIPASSPRVGMWQPLERYVVNLCAEALSPMSSITQVELCIRELRMYARKEAVNELPGSRNTDIYALFRSLSIQNIVTLFEYVLSEGRIILLSSHTSMLHLASAAITNLLYPFVWAGVFIPVLPVRLIQALEAPCPYIVGIERRYENVELPEDDFVLVDLDQDVIESTAPPVPLPRQQRRKLVSLLQLAAPHHIKYGVPTGPPAYAVDAYPYDSYSSENTAIFTHKAPRATLAHYVSLNSASFGPAGAITPPRLCVFNAFLQARAESRGASRGASRGGADRPSTSSTSRTNNSPPSPSNRSPTSTVFPPLPSTPISRSDSGYALQASLREKRSGHFDAASRRSSSVLQKAVHKIASVKSTNSLPQFGPERMNTLRRPSQPVLGHSSNLSTSTLGTEYRPPGSSYAPSVYAQSTLAASTVMPNAFSAPVRNSDTTQWCEGHCMQWRPNDERATCSVCEEKADDGIYRCTGCSVIAHPRCLNQICLVCPSAFLPDQVRAAFVRCFASLLYTYRRFLGAPSSDQKKSGLLYSFNMDGFLKSMPSENQEYFAMLRETQAFNEFIHERESTRSDDPSVKLFDQIILSKKNRGRTSFFSKSSTDFLNDTTDHLWRSAVATPPSARFPGDYRAVVSRQPAKLDPTLMKEPRVIQGVPRVPQQKAKRKPIPSMIGGK</sequence>
<feature type="compositionally biased region" description="Low complexity" evidence="3">
    <location>
        <begin position="739"/>
        <end position="764"/>
    </location>
</feature>
<feature type="domain" description="Phorbol-ester/DAG-type" evidence="4">
    <location>
        <begin position="898"/>
        <end position="945"/>
    </location>
</feature>
<dbReference type="PANTHER" id="PTHR12296">
    <property type="entry name" value="DENN DOMAIN-CONTAINING PROTEIN 4"/>
    <property type="match status" value="1"/>
</dbReference>
<evidence type="ECO:0000256" key="3">
    <source>
        <dbReference type="SAM" id="MobiDB-lite"/>
    </source>
</evidence>
<name>A0A1S8B7E3_9PEZI</name>
<dbReference type="SMART" id="SM00799">
    <property type="entry name" value="DENN"/>
    <property type="match status" value="1"/>
</dbReference>
<dbReference type="SMART" id="SM00801">
    <property type="entry name" value="dDENN"/>
    <property type="match status" value="1"/>
</dbReference>
<dbReference type="InterPro" id="IPR005112">
    <property type="entry name" value="dDENN_dom"/>
</dbReference>
<dbReference type="InterPro" id="IPR001194">
    <property type="entry name" value="cDENN_dom"/>
</dbReference>
<comment type="caution">
    <text evidence="6">The sequence shown here is derived from an EMBL/GenBank/DDBJ whole genome shotgun (WGS) entry which is preliminary data.</text>
</comment>
<dbReference type="GO" id="GO:0031410">
    <property type="term" value="C:cytoplasmic vesicle"/>
    <property type="evidence" value="ECO:0007669"/>
    <property type="project" value="TreeGrafter"/>
</dbReference>
<dbReference type="CDD" id="cd00029">
    <property type="entry name" value="C1"/>
    <property type="match status" value="1"/>
</dbReference>
<dbReference type="InterPro" id="IPR002219">
    <property type="entry name" value="PKC_DAG/PE"/>
</dbReference>
<evidence type="ECO:0000313" key="6">
    <source>
        <dbReference type="EMBL" id="OMP83278.1"/>
    </source>
</evidence>
<organism evidence="6 7">
    <name type="scientific">Diplodia seriata</name>
    <dbReference type="NCBI Taxonomy" id="420778"/>
    <lineage>
        <taxon>Eukaryota</taxon>
        <taxon>Fungi</taxon>
        <taxon>Dikarya</taxon>
        <taxon>Ascomycota</taxon>
        <taxon>Pezizomycotina</taxon>
        <taxon>Dothideomycetes</taxon>
        <taxon>Dothideomycetes incertae sedis</taxon>
        <taxon>Botryosphaeriales</taxon>
        <taxon>Botryosphaeriaceae</taxon>
        <taxon>Diplodia</taxon>
    </lineage>
</organism>
<dbReference type="OrthoDB" id="6019893at2759"/>
<dbReference type="GO" id="GO:0046872">
    <property type="term" value="F:metal ion binding"/>
    <property type="evidence" value="ECO:0007669"/>
    <property type="project" value="UniProtKB-KW"/>
</dbReference>
<feature type="region of interest" description="Disordered" evidence="3">
    <location>
        <begin position="834"/>
        <end position="858"/>
    </location>
</feature>
<dbReference type="Proteomes" id="UP000190776">
    <property type="component" value="Unassembled WGS sequence"/>
</dbReference>
<keyword evidence="2" id="KW-0862">Zinc</keyword>
<gene>
    <name evidence="6" type="ORF">BK809_0004659</name>
</gene>
<reference evidence="6 7" key="1">
    <citation type="submission" date="2017-01" db="EMBL/GenBank/DDBJ databases">
        <title>Draft genome sequence of Diplodia seriata F98.1, a fungal species involved in grapevine trunk diseases.</title>
        <authorList>
            <person name="Robert-Siegwald G."/>
            <person name="Vallet J."/>
            <person name="Abou-Mansour E."/>
            <person name="Xu J."/>
            <person name="Rey P."/>
            <person name="Bertsch C."/>
            <person name="Rego C."/>
            <person name="Larignon P."/>
            <person name="Fontaine F."/>
            <person name="Lebrun M.-H."/>
        </authorList>
    </citation>
    <scope>NUCLEOTIDE SEQUENCE [LARGE SCALE GENOMIC DNA]</scope>
    <source>
        <strain evidence="6 7">F98.1</strain>
    </source>
</reference>
<dbReference type="PANTHER" id="PTHR12296:SF21">
    <property type="entry name" value="DENN DOMAIN-CONTAINING PROTEIN 3"/>
    <property type="match status" value="1"/>
</dbReference>
<protein>
    <submittedName>
        <fullName evidence="6">DENN domain-containing protein</fullName>
    </submittedName>
</protein>
<dbReference type="AlphaFoldDB" id="A0A1S8B7E3"/>
<dbReference type="GO" id="GO:0032483">
    <property type="term" value="P:regulation of Rab protein signal transduction"/>
    <property type="evidence" value="ECO:0007669"/>
    <property type="project" value="TreeGrafter"/>
</dbReference>
<feature type="domain" description="UDENN" evidence="5">
    <location>
        <begin position="236"/>
        <end position="1029"/>
    </location>
</feature>
<dbReference type="InterPro" id="IPR037516">
    <property type="entry name" value="Tripartite_DENN"/>
</dbReference>
<feature type="region of interest" description="Disordered" evidence="3">
    <location>
        <begin position="726"/>
        <end position="780"/>
    </location>
</feature>
<dbReference type="SMART" id="SM00800">
    <property type="entry name" value="uDENN"/>
    <property type="match status" value="1"/>
</dbReference>
<dbReference type="InterPro" id="IPR051696">
    <property type="entry name" value="DENN_Domain_GEFs"/>
</dbReference>
<dbReference type="InterPro" id="IPR005113">
    <property type="entry name" value="uDENN_dom"/>
</dbReference>
<dbReference type="PROSITE" id="PS50211">
    <property type="entry name" value="DENN"/>
    <property type="match status" value="1"/>
</dbReference>
<proteinExistence type="predicted"/>
<keyword evidence="1" id="KW-0479">Metal-binding</keyword>
<feature type="compositionally biased region" description="Acidic residues" evidence="3">
    <location>
        <begin position="46"/>
        <end position="59"/>
    </location>
</feature>